<keyword evidence="2" id="KW-1185">Reference proteome</keyword>
<sequence>MNHPPYNTGLACNDYIVYFYLTKISNGIALLSHILITHIDNNDGEGREPPIITGAWTFSGGHLGHLGHLGRPMCSGGRPIAETKLFKDTGHFSYFVLFRNSCERARRPRARPAARISNLNVSAAARARRCPHPSETRAFDFAAICANFTTFVFNRQHKPAVVLETTVAAESEDITQKDERNELLASNPDAAEPTYDNLLAFEELYCIVRHKYEEILSQKNLKI</sequence>
<dbReference type="AlphaFoldDB" id="A0A4C1XPH3"/>
<reference evidence="1 2" key="1">
    <citation type="journal article" date="2019" name="Commun. Biol.">
        <title>The bagworm genome reveals a unique fibroin gene that provides high tensile strength.</title>
        <authorList>
            <person name="Kono N."/>
            <person name="Nakamura H."/>
            <person name="Ohtoshi R."/>
            <person name="Tomita M."/>
            <person name="Numata K."/>
            <person name="Arakawa K."/>
        </authorList>
    </citation>
    <scope>NUCLEOTIDE SEQUENCE [LARGE SCALE GENOMIC DNA]</scope>
</reference>
<accession>A0A4C1XPH3</accession>
<evidence type="ECO:0000313" key="1">
    <source>
        <dbReference type="EMBL" id="GBP64902.1"/>
    </source>
</evidence>
<evidence type="ECO:0000313" key="2">
    <source>
        <dbReference type="Proteomes" id="UP000299102"/>
    </source>
</evidence>
<dbReference type="EMBL" id="BGZK01000913">
    <property type="protein sequence ID" value="GBP64902.1"/>
    <property type="molecule type" value="Genomic_DNA"/>
</dbReference>
<organism evidence="1 2">
    <name type="scientific">Eumeta variegata</name>
    <name type="common">Bagworm moth</name>
    <name type="synonym">Eumeta japonica</name>
    <dbReference type="NCBI Taxonomy" id="151549"/>
    <lineage>
        <taxon>Eukaryota</taxon>
        <taxon>Metazoa</taxon>
        <taxon>Ecdysozoa</taxon>
        <taxon>Arthropoda</taxon>
        <taxon>Hexapoda</taxon>
        <taxon>Insecta</taxon>
        <taxon>Pterygota</taxon>
        <taxon>Neoptera</taxon>
        <taxon>Endopterygota</taxon>
        <taxon>Lepidoptera</taxon>
        <taxon>Glossata</taxon>
        <taxon>Ditrysia</taxon>
        <taxon>Tineoidea</taxon>
        <taxon>Psychidae</taxon>
        <taxon>Oiketicinae</taxon>
        <taxon>Eumeta</taxon>
    </lineage>
</organism>
<name>A0A4C1XPH3_EUMVA</name>
<dbReference type="Proteomes" id="UP000299102">
    <property type="component" value="Unassembled WGS sequence"/>
</dbReference>
<gene>
    <name evidence="1" type="ORF">EVAR_49195_1</name>
</gene>
<proteinExistence type="predicted"/>
<comment type="caution">
    <text evidence="1">The sequence shown here is derived from an EMBL/GenBank/DDBJ whole genome shotgun (WGS) entry which is preliminary data.</text>
</comment>
<dbReference type="OrthoDB" id="8194935at2759"/>
<protein>
    <submittedName>
        <fullName evidence="1">Uncharacterized protein</fullName>
    </submittedName>
</protein>